<dbReference type="GO" id="GO:0055130">
    <property type="term" value="P:D-alanine catabolic process"/>
    <property type="evidence" value="ECO:0007669"/>
    <property type="project" value="TreeGrafter"/>
</dbReference>
<dbReference type="SUPFAM" id="SSF51905">
    <property type="entry name" value="FAD/NAD(P)-binding domain"/>
    <property type="match status" value="1"/>
</dbReference>
<dbReference type="InterPro" id="IPR036188">
    <property type="entry name" value="FAD/NAD-bd_sf"/>
</dbReference>
<comment type="caution">
    <text evidence="4">The sequence shown here is derived from an EMBL/GenBank/DDBJ whole genome shotgun (WGS) entry which is preliminary data.</text>
</comment>
<keyword evidence="2" id="KW-0560">Oxidoreductase</keyword>
<reference evidence="4 5" key="1">
    <citation type="submission" date="2019-10" db="EMBL/GenBank/DDBJ databases">
        <title>Epibacterium sp. nov., isolated from seawater.</title>
        <authorList>
            <person name="Zhang X."/>
            <person name="Li N."/>
        </authorList>
    </citation>
    <scope>NUCLEOTIDE SEQUENCE [LARGE SCALE GENOMIC DNA]</scope>
    <source>
        <strain evidence="4 5">SM1969</strain>
    </source>
</reference>
<gene>
    <name evidence="4" type="ORF">GG681_15295</name>
</gene>
<dbReference type="RefSeq" id="WP_153548901.1">
    <property type="nucleotide sequence ID" value="NZ_WIXK01000009.1"/>
</dbReference>
<evidence type="ECO:0000256" key="1">
    <source>
        <dbReference type="ARBA" id="ARBA00009410"/>
    </source>
</evidence>
<evidence type="ECO:0000256" key="2">
    <source>
        <dbReference type="ARBA" id="ARBA00023002"/>
    </source>
</evidence>
<proteinExistence type="inferred from homology"/>
<evidence type="ECO:0000259" key="3">
    <source>
        <dbReference type="Pfam" id="PF01266"/>
    </source>
</evidence>
<comment type="similarity">
    <text evidence="1">Belongs to the DadA oxidoreductase family.</text>
</comment>
<feature type="domain" description="FAD dependent oxidoreductase" evidence="3">
    <location>
        <begin position="20"/>
        <end position="412"/>
    </location>
</feature>
<dbReference type="GO" id="GO:0005886">
    <property type="term" value="C:plasma membrane"/>
    <property type="evidence" value="ECO:0007669"/>
    <property type="project" value="TreeGrafter"/>
</dbReference>
<dbReference type="Proteomes" id="UP000436694">
    <property type="component" value="Unassembled WGS sequence"/>
</dbReference>
<keyword evidence="5" id="KW-1185">Reference proteome</keyword>
<accession>A0A844B1N6</accession>
<dbReference type="EMBL" id="WIXK01000009">
    <property type="protein sequence ID" value="MQY44011.1"/>
    <property type="molecule type" value="Genomic_DNA"/>
</dbReference>
<organism evidence="4 5">
    <name type="scientific">Tritonibacter aquimaris</name>
    <dbReference type="NCBI Taxonomy" id="2663379"/>
    <lineage>
        <taxon>Bacteria</taxon>
        <taxon>Pseudomonadati</taxon>
        <taxon>Pseudomonadota</taxon>
        <taxon>Alphaproteobacteria</taxon>
        <taxon>Rhodobacterales</taxon>
        <taxon>Paracoccaceae</taxon>
        <taxon>Tritonibacter</taxon>
    </lineage>
</organism>
<protein>
    <submittedName>
        <fullName evidence="4">FAD-dependent oxidoreductase</fullName>
    </submittedName>
</protein>
<dbReference type="GO" id="GO:0005737">
    <property type="term" value="C:cytoplasm"/>
    <property type="evidence" value="ECO:0007669"/>
    <property type="project" value="TreeGrafter"/>
</dbReference>
<dbReference type="Pfam" id="PF01266">
    <property type="entry name" value="DAO"/>
    <property type="match status" value="1"/>
</dbReference>
<dbReference type="PANTHER" id="PTHR13847">
    <property type="entry name" value="SARCOSINE DEHYDROGENASE-RELATED"/>
    <property type="match status" value="1"/>
</dbReference>
<dbReference type="GO" id="GO:0008718">
    <property type="term" value="F:D-amino-acid dehydrogenase activity"/>
    <property type="evidence" value="ECO:0007669"/>
    <property type="project" value="TreeGrafter"/>
</dbReference>
<dbReference type="PANTHER" id="PTHR13847:SF280">
    <property type="entry name" value="D-AMINO ACID DEHYDROGENASE"/>
    <property type="match status" value="1"/>
</dbReference>
<dbReference type="Gene3D" id="3.50.50.60">
    <property type="entry name" value="FAD/NAD(P)-binding domain"/>
    <property type="match status" value="2"/>
</dbReference>
<dbReference type="Gene3D" id="3.30.9.10">
    <property type="entry name" value="D-Amino Acid Oxidase, subunit A, domain 2"/>
    <property type="match status" value="2"/>
</dbReference>
<evidence type="ECO:0000313" key="5">
    <source>
        <dbReference type="Proteomes" id="UP000436694"/>
    </source>
</evidence>
<sequence length="430" mass="45651">MAPRILPVTTSTEMPKSTTVAIIGGGIVGLSAALTLAERGVPVVVLEKGTLAAEQSSRNLGWVRKTSRAAADIPLALAADEMWAQMPQRVGGDVGYRQNGIMFVAGSDAEMATYEGWHNGVQGLSLDSRMLSQAEIDTLVPGGSGRWKGGVYTPSDGKAEPTMASSMIASAAMAKGAVILENCAVRCLSQSGGRVSGVVTEKGEIACDQVILAGGLWSRRFLGNMGIALPTLPLICYAFRTAPMEGPGEIAVGGPDFSFRRCHTGGYVITHRAALGAPLVLDHALIGMKYLPMLKHTSGMLRYIFGKPFLDDLRLPRRWGAHSRSPFERQRVMDPPENPRINAQALANIAKSWPAFRDLKIEEAWAGTMDITPDSNPVLDRVDSLPGLTLATGMSGHGFGTGPAAGQLAADLATQATPLVDLSPYRLDRF</sequence>
<dbReference type="AlphaFoldDB" id="A0A844B1N6"/>
<name>A0A844B1N6_9RHOB</name>
<dbReference type="InterPro" id="IPR006076">
    <property type="entry name" value="FAD-dep_OxRdtase"/>
</dbReference>
<evidence type="ECO:0000313" key="4">
    <source>
        <dbReference type="EMBL" id="MQY44011.1"/>
    </source>
</evidence>